<accession>A0A1B0VRK6</accession>
<proteinExistence type="predicted"/>
<dbReference type="EMBL" id="KU708004">
    <property type="protein sequence ID" value="AMW64549.1"/>
    <property type="molecule type" value="Genomic_DNA"/>
</dbReference>
<name>A0A1B0VRK6_9CAUD</name>
<sequence length="114" mass="12638">MWDGSSAVIYDSGTVPVLFTKASHSWSYQGQVIVNGTAQAYYWRNALTATLLIDEYFMINPFSRGLLQSHLNWMTSGVRFNYAQNCLQVYGISAISAWIDIGSMGAVFARLPGT</sequence>
<protein>
    <submittedName>
        <fullName evidence="1">Uncharacterized protein</fullName>
    </submittedName>
</protein>
<gene>
    <name evidence="1" type="ORF">AH14a_p89</name>
</gene>
<organism evidence="1 2">
    <name type="scientific">Pseudomonas phage phiAH14a</name>
    <dbReference type="NCBI Taxonomy" id="1805958"/>
    <lineage>
        <taxon>Viruses</taxon>
        <taxon>Duplodnaviria</taxon>
        <taxon>Heunggongvirae</taxon>
        <taxon>Uroviricota</taxon>
        <taxon>Caudoviricetes</taxon>
        <taxon>Miecznikowavirus</taxon>
        <taxon>Miecznikowavirus AH14a</taxon>
    </lineage>
</organism>
<reference evidence="1 2" key="1">
    <citation type="journal article" date="2016" name="PLoS ONE">
        <title>Two Inducible Prophages of an Antarctic Pseudomonas sp. ANT_H14 Use the Same Capsid for Packaging Their Genomes - Characterization of a Novel Phage Helper-Satellite System.</title>
        <authorList>
            <person name="Dziewit L."/>
            <person name="Radlinska M."/>
        </authorList>
    </citation>
    <scope>NUCLEOTIDE SEQUENCE [LARGE SCALE GENOMIC DNA]</scope>
</reference>
<evidence type="ECO:0000313" key="1">
    <source>
        <dbReference type="EMBL" id="AMW64549.1"/>
    </source>
</evidence>
<evidence type="ECO:0000313" key="2">
    <source>
        <dbReference type="Proteomes" id="UP000222764"/>
    </source>
</evidence>
<dbReference type="Proteomes" id="UP000222764">
    <property type="component" value="Segment"/>
</dbReference>
<keyword evidence="2" id="KW-1185">Reference proteome</keyword>